<organism evidence="1">
    <name type="scientific">Rhizobium leguminosarum bv. trifolii</name>
    <dbReference type="NCBI Taxonomy" id="386"/>
    <lineage>
        <taxon>Bacteria</taxon>
        <taxon>Pseudomonadati</taxon>
        <taxon>Pseudomonadota</taxon>
        <taxon>Alphaproteobacteria</taxon>
        <taxon>Hyphomicrobiales</taxon>
        <taxon>Rhizobiaceae</taxon>
        <taxon>Rhizobium/Agrobacterium group</taxon>
        <taxon>Rhizobium</taxon>
    </lineage>
</organism>
<sequence>MIRRPSSWQELAPRFTPDRSPLKTFFPVSVIGTSTVSKCAEQGSAHFSLGAARRQTSPGTTNTNQATIGPMIAIKAL</sequence>
<accession>A0A1C9HPG3</accession>
<dbReference type="EMBL" id="KX486181">
    <property type="protein sequence ID" value="AOO88545.1"/>
    <property type="molecule type" value="Genomic_DNA"/>
</dbReference>
<evidence type="ECO:0000313" key="1">
    <source>
        <dbReference type="EMBL" id="AOO88545.1"/>
    </source>
</evidence>
<reference evidence="1" key="1">
    <citation type="journal article" date="2015" name="BMC Genomics">
        <title>Transcriptome profiling of a Rhizobium leguminosarum bv. trifolii rosR mutant reveals the role of the transcriptional regulator RosR in motility, synthesis of cell-surface components, and other cellular processes.</title>
        <authorList>
            <person name="Rachwal K."/>
            <person name="Matczynska E."/>
            <person name="Janczarek M."/>
        </authorList>
    </citation>
    <scope>NUCLEOTIDE SEQUENCE</scope>
    <source>
        <strain evidence="1">Rt24.2</strain>
    </source>
</reference>
<name>A0A1C9HPG3_RHILT</name>
<dbReference type="AlphaFoldDB" id="A0A1C9HPG3"/>
<protein>
    <submittedName>
        <fullName evidence="1">Uncharacterized protein</fullName>
    </submittedName>
</protein>
<reference evidence="1" key="2">
    <citation type="journal article" date="2016" name="Front. Microbiol.">
        <title>The Regulatory Protein RosR Affects Rhizobium leguminosarum bv. trifolii Protein Profiles, Cell Surface Properties, and Symbiosis with Clover.</title>
        <authorList>
            <person name="Rachwal K."/>
            <person name="Boguszewska A."/>
            <person name="Kopcinska J."/>
            <person name="Karas M."/>
            <person name="Tchorzewski M."/>
            <person name="Janczarek M."/>
        </authorList>
    </citation>
    <scope>NUCLEOTIDE SEQUENCE</scope>
    <source>
        <strain evidence="1">Rt24.2</strain>
    </source>
</reference>
<proteinExistence type="predicted"/>